<dbReference type="InterPro" id="IPR052714">
    <property type="entry name" value="MFS_Exporter"/>
</dbReference>
<dbReference type="InterPro" id="IPR020846">
    <property type="entry name" value="MFS_dom"/>
</dbReference>
<feature type="transmembrane region" description="Helical" evidence="4">
    <location>
        <begin position="273"/>
        <end position="291"/>
    </location>
</feature>
<dbReference type="Proteomes" id="UP000093391">
    <property type="component" value="Chromosome"/>
</dbReference>
<feature type="transmembrane region" description="Helical" evidence="4">
    <location>
        <begin position="297"/>
        <end position="320"/>
    </location>
</feature>
<dbReference type="STRING" id="1789224.BFG52_12000"/>
<keyword evidence="3 4" id="KW-0472">Membrane</keyword>
<evidence type="ECO:0000313" key="6">
    <source>
        <dbReference type="EMBL" id="AOA59001.1"/>
    </source>
</evidence>
<feature type="transmembrane region" description="Helical" evidence="4">
    <location>
        <begin position="12"/>
        <end position="34"/>
    </location>
</feature>
<feature type="transmembrane region" description="Helical" evidence="4">
    <location>
        <begin position="169"/>
        <end position="191"/>
    </location>
</feature>
<dbReference type="InterPro" id="IPR011701">
    <property type="entry name" value="MFS"/>
</dbReference>
<protein>
    <recommendedName>
        <fullName evidence="5">Major facilitator superfamily (MFS) profile domain-containing protein</fullName>
    </recommendedName>
</protein>
<dbReference type="OrthoDB" id="322544at2"/>
<dbReference type="EMBL" id="CP016895">
    <property type="protein sequence ID" value="AOA59001.1"/>
    <property type="molecule type" value="Genomic_DNA"/>
</dbReference>
<sequence length="395" mass="42256">MLSQQRLNIARIQSTIICCFFLIGVSLGGLPLVIHQNMGFGNTMVGIVIAMQFLAALCSRFMMGHLLWHLGPKKTVSAGLMILALYGLVLMLSSQIADPTLAITSLIIGRIILGFAEGILITAAITWCIERLQSDAGTAQVLSITGISIYAAIACGAPVGIYLLQQYDLTALGCMTLLLPFISLAIIWRVADVSSKHQQKASLSLVFPKVLIFGGVLFFHAVGFAAIESFASLYFKASAWSLMPWALLVFGLSFVITRLILGHLLQGQQLYRLAIFSIALEAIGLACLAIAPNQYIALAAMSLTGASCSLIFPALGTLVSQHCAAHERGTAMGLYSAFMDMSYVLSGPVIGTIIAASTYRQGFLWTALCAAFGLLLLIYNSKAKPAHTLPSNSKR</sequence>
<evidence type="ECO:0000256" key="4">
    <source>
        <dbReference type="SAM" id="Phobius"/>
    </source>
</evidence>
<feature type="domain" description="Major facilitator superfamily (MFS) profile" evidence="5">
    <location>
        <begin position="169"/>
        <end position="395"/>
    </location>
</feature>
<evidence type="ECO:0000313" key="7">
    <source>
        <dbReference type="Proteomes" id="UP000093391"/>
    </source>
</evidence>
<dbReference type="PANTHER" id="PTHR23531">
    <property type="entry name" value="QUINOLENE RESISTANCE PROTEIN NORA"/>
    <property type="match status" value="1"/>
</dbReference>
<dbReference type="GO" id="GO:0022857">
    <property type="term" value="F:transmembrane transporter activity"/>
    <property type="evidence" value="ECO:0007669"/>
    <property type="project" value="InterPro"/>
</dbReference>
<accession>A0A1B2M1H1</accession>
<feature type="transmembrane region" description="Helical" evidence="4">
    <location>
        <begin position="203"/>
        <end position="227"/>
    </location>
</feature>
<dbReference type="RefSeq" id="WP_067556519.1">
    <property type="nucleotide sequence ID" value="NZ_CP016895.1"/>
</dbReference>
<evidence type="ECO:0000256" key="3">
    <source>
        <dbReference type="ARBA" id="ARBA00023136"/>
    </source>
</evidence>
<feature type="transmembrane region" description="Helical" evidence="4">
    <location>
        <begin position="141"/>
        <end position="163"/>
    </location>
</feature>
<dbReference type="AlphaFoldDB" id="A0A1B2M1H1"/>
<organism evidence="6 7">
    <name type="scientific">Acinetobacter larvae</name>
    <dbReference type="NCBI Taxonomy" id="1789224"/>
    <lineage>
        <taxon>Bacteria</taxon>
        <taxon>Pseudomonadati</taxon>
        <taxon>Pseudomonadota</taxon>
        <taxon>Gammaproteobacteria</taxon>
        <taxon>Moraxellales</taxon>
        <taxon>Moraxellaceae</taxon>
        <taxon>Acinetobacter</taxon>
    </lineage>
</organism>
<feature type="transmembrane region" description="Helical" evidence="4">
    <location>
        <begin position="75"/>
        <end position="97"/>
    </location>
</feature>
<keyword evidence="1 4" id="KW-0812">Transmembrane</keyword>
<feature type="transmembrane region" description="Helical" evidence="4">
    <location>
        <begin position="332"/>
        <end position="356"/>
    </location>
</feature>
<keyword evidence="7" id="KW-1185">Reference proteome</keyword>
<feature type="transmembrane region" description="Helical" evidence="4">
    <location>
        <begin position="362"/>
        <end position="379"/>
    </location>
</feature>
<feature type="transmembrane region" description="Helical" evidence="4">
    <location>
        <begin position="40"/>
        <end position="63"/>
    </location>
</feature>
<dbReference type="PANTHER" id="PTHR23531:SF1">
    <property type="entry name" value="QUINOLENE RESISTANCE PROTEIN NORA"/>
    <property type="match status" value="1"/>
</dbReference>
<dbReference type="KEGG" id="ala:BFG52_12000"/>
<reference evidence="6 7" key="1">
    <citation type="submission" date="2016-08" db="EMBL/GenBank/DDBJ databases">
        <authorList>
            <person name="Seilhamer J.J."/>
        </authorList>
    </citation>
    <scope>NUCLEOTIDE SEQUENCE [LARGE SCALE GENOMIC DNA]</scope>
    <source>
        <strain evidence="6 7">BRTC-1</strain>
    </source>
</reference>
<evidence type="ECO:0000259" key="5">
    <source>
        <dbReference type="PROSITE" id="PS50850"/>
    </source>
</evidence>
<dbReference type="PROSITE" id="PS50850">
    <property type="entry name" value="MFS"/>
    <property type="match status" value="1"/>
</dbReference>
<feature type="transmembrane region" description="Helical" evidence="4">
    <location>
        <begin position="239"/>
        <end position="261"/>
    </location>
</feature>
<dbReference type="Gene3D" id="1.20.1250.20">
    <property type="entry name" value="MFS general substrate transporter like domains"/>
    <property type="match status" value="2"/>
</dbReference>
<feature type="transmembrane region" description="Helical" evidence="4">
    <location>
        <begin position="103"/>
        <end position="129"/>
    </location>
</feature>
<dbReference type="Pfam" id="PF07690">
    <property type="entry name" value="MFS_1"/>
    <property type="match status" value="1"/>
</dbReference>
<name>A0A1B2M1H1_9GAMM</name>
<gene>
    <name evidence="6" type="ORF">BFG52_12000</name>
</gene>
<keyword evidence="2 4" id="KW-1133">Transmembrane helix</keyword>
<evidence type="ECO:0000256" key="2">
    <source>
        <dbReference type="ARBA" id="ARBA00022989"/>
    </source>
</evidence>
<dbReference type="InterPro" id="IPR036259">
    <property type="entry name" value="MFS_trans_sf"/>
</dbReference>
<evidence type="ECO:0000256" key="1">
    <source>
        <dbReference type="ARBA" id="ARBA00022692"/>
    </source>
</evidence>
<proteinExistence type="predicted"/>
<dbReference type="SUPFAM" id="SSF103473">
    <property type="entry name" value="MFS general substrate transporter"/>
    <property type="match status" value="1"/>
</dbReference>